<dbReference type="HOGENOM" id="CLU_964177_0_0_1"/>
<dbReference type="Proteomes" id="UP000014500">
    <property type="component" value="Unassembled WGS sequence"/>
</dbReference>
<organism evidence="2 3">
    <name type="scientific">Strigamia maritima</name>
    <name type="common">European centipede</name>
    <name type="synonym">Geophilus maritimus</name>
    <dbReference type="NCBI Taxonomy" id="126957"/>
    <lineage>
        <taxon>Eukaryota</taxon>
        <taxon>Metazoa</taxon>
        <taxon>Ecdysozoa</taxon>
        <taxon>Arthropoda</taxon>
        <taxon>Myriapoda</taxon>
        <taxon>Chilopoda</taxon>
        <taxon>Pleurostigmophora</taxon>
        <taxon>Geophilomorpha</taxon>
        <taxon>Linotaeniidae</taxon>
        <taxon>Strigamia</taxon>
    </lineage>
</organism>
<accession>T1J5E9</accession>
<evidence type="ECO:0000256" key="1">
    <source>
        <dbReference type="SAM" id="MobiDB-lite"/>
    </source>
</evidence>
<evidence type="ECO:0000313" key="2">
    <source>
        <dbReference type="EnsemblMetazoa" id="SMAR008849-PA"/>
    </source>
</evidence>
<reference evidence="2" key="2">
    <citation type="submission" date="2015-02" db="UniProtKB">
        <authorList>
            <consortium name="EnsemblMetazoa"/>
        </authorList>
    </citation>
    <scope>IDENTIFICATION</scope>
</reference>
<dbReference type="EMBL" id="JH431860">
    <property type="status" value="NOT_ANNOTATED_CDS"/>
    <property type="molecule type" value="Genomic_DNA"/>
</dbReference>
<name>T1J5E9_STRMM</name>
<evidence type="ECO:0000313" key="3">
    <source>
        <dbReference type="Proteomes" id="UP000014500"/>
    </source>
</evidence>
<feature type="compositionally biased region" description="Acidic residues" evidence="1">
    <location>
        <begin position="271"/>
        <end position="281"/>
    </location>
</feature>
<dbReference type="EnsemblMetazoa" id="SMAR008849-RA">
    <property type="protein sequence ID" value="SMAR008849-PA"/>
    <property type="gene ID" value="SMAR008849"/>
</dbReference>
<dbReference type="PhylomeDB" id="T1J5E9"/>
<protein>
    <submittedName>
        <fullName evidence="2">Uncharacterized protein</fullName>
    </submittedName>
</protein>
<proteinExistence type="predicted"/>
<dbReference type="PANTHER" id="PTHR47642:SF5">
    <property type="entry name" value="ATP-DEPENDENT DNA HELICASE"/>
    <property type="match status" value="1"/>
</dbReference>
<sequence>MNDSSIYIQSHFNRRFFLAFQSQSFFRLTLFRYNSRFVKMKNLVECVQRHSHTATCFKNDKDICRFHFPRAPRETTEIVSTTSDEAIRNGGRTCLLKCKNNEQFINNYNPTLLNIWQGNMDIQPCGSNEAIAVYIAKYCAKSEPTEMTTSLRDAIKAIMKEEGSTSRKLFKMTMKIFQQRQVSAPECAYRLCHLQLKESSQKCVFLATCKPEDRYKVFKFVNNVATGVCENIFKRYEERPLTHCAYDFDKMSLMEFATLFEPHYEKRATENDEDGDQDAYDQPETKNNS</sequence>
<dbReference type="AlphaFoldDB" id="T1J5E9"/>
<dbReference type="InterPro" id="IPR051055">
    <property type="entry name" value="PIF1_helicase"/>
</dbReference>
<keyword evidence="3" id="KW-1185">Reference proteome</keyword>
<dbReference type="OMA" id="CENIFKR"/>
<dbReference type="eggNOG" id="KOG0987">
    <property type="taxonomic scope" value="Eukaryota"/>
</dbReference>
<reference evidence="3" key="1">
    <citation type="submission" date="2011-05" db="EMBL/GenBank/DDBJ databases">
        <authorList>
            <person name="Richards S.R."/>
            <person name="Qu J."/>
            <person name="Jiang H."/>
            <person name="Jhangiani S.N."/>
            <person name="Agravi P."/>
            <person name="Goodspeed R."/>
            <person name="Gross S."/>
            <person name="Mandapat C."/>
            <person name="Jackson L."/>
            <person name="Mathew T."/>
            <person name="Pu L."/>
            <person name="Thornton R."/>
            <person name="Saada N."/>
            <person name="Wilczek-Boney K.B."/>
            <person name="Lee S."/>
            <person name="Kovar C."/>
            <person name="Wu Y."/>
            <person name="Scherer S.E."/>
            <person name="Worley K.C."/>
            <person name="Muzny D.M."/>
            <person name="Gibbs R."/>
        </authorList>
    </citation>
    <scope>NUCLEOTIDE SEQUENCE</scope>
    <source>
        <strain evidence="3">Brora</strain>
    </source>
</reference>
<dbReference type="PANTHER" id="PTHR47642">
    <property type="entry name" value="ATP-DEPENDENT DNA HELICASE"/>
    <property type="match status" value="1"/>
</dbReference>
<feature type="region of interest" description="Disordered" evidence="1">
    <location>
        <begin position="266"/>
        <end position="289"/>
    </location>
</feature>
<dbReference type="STRING" id="126957.T1J5E9"/>